<dbReference type="EnsemblMetazoa" id="G16526.1">
    <property type="protein sequence ID" value="G16526.1:cds"/>
    <property type="gene ID" value="G16526"/>
</dbReference>
<feature type="compositionally biased region" description="Basic residues" evidence="1">
    <location>
        <begin position="1"/>
        <end position="10"/>
    </location>
</feature>
<name>A0A8W8IZ52_MAGGI</name>
<organism evidence="3 4">
    <name type="scientific">Magallana gigas</name>
    <name type="common">Pacific oyster</name>
    <name type="synonym">Crassostrea gigas</name>
    <dbReference type="NCBI Taxonomy" id="29159"/>
    <lineage>
        <taxon>Eukaryota</taxon>
        <taxon>Metazoa</taxon>
        <taxon>Spiralia</taxon>
        <taxon>Lophotrochozoa</taxon>
        <taxon>Mollusca</taxon>
        <taxon>Bivalvia</taxon>
        <taxon>Autobranchia</taxon>
        <taxon>Pteriomorphia</taxon>
        <taxon>Ostreida</taxon>
        <taxon>Ostreoidea</taxon>
        <taxon>Ostreidae</taxon>
        <taxon>Magallana</taxon>
    </lineage>
</organism>
<evidence type="ECO:0000259" key="2">
    <source>
        <dbReference type="PROSITE" id="PS50013"/>
    </source>
</evidence>
<feature type="region of interest" description="Disordered" evidence="1">
    <location>
        <begin position="135"/>
        <end position="187"/>
    </location>
</feature>
<dbReference type="InterPro" id="IPR000953">
    <property type="entry name" value="Chromo/chromo_shadow_dom"/>
</dbReference>
<evidence type="ECO:0000313" key="4">
    <source>
        <dbReference type="Proteomes" id="UP000005408"/>
    </source>
</evidence>
<accession>A0A8W8IZ52</accession>
<protein>
    <recommendedName>
        <fullName evidence="2">Chromo domain-containing protein</fullName>
    </recommendedName>
</protein>
<sequence length="250" mass="29121">MVSVIHKKGKKNDVADALSRRTYPEHPKDAPDPEDLIPSTTLASLTTTEEHNQATFFYAHEKQNTLSQQQTICPVFSIENIGELQSECPDFGPMHAYFAQGTVPELKQERDKLVSESNQFIFLDNTLYHFYQPRSKKERPKQMEPNNLHQQQQTMPQVQQTPLQTLPTPENEPQPPANENDAHTDDPNKQYYVEKLLRYKFQNGKKFFRVKWMGHSERTWEPEENVPQILVKDFHITKTQKGTSQRRTKG</sequence>
<dbReference type="InterPro" id="IPR016197">
    <property type="entry name" value="Chromo-like_dom_sf"/>
</dbReference>
<feature type="compositionally biased region" description="Low complexity" evidence="1">
    <location>
        <begin position="150"/>
        <end position="169"/>
    </location>
</feature>
<dbReference type="Gene3D" id="2.40.50.40">
    <property type="match status" value="1"/>
</dbReference>
<dbReference type="AlphaFoldDB" id="A0A8W8IZ52"/>
<dbReference type="Pfam" id="PF00385">
    <property type="entry name" value="Chromo"/>
    <property type="match status" value="1"/>
</dbReference>
<dbReference type="InterPro" id="IPR023780">
    <property type="entry name" value="Chromo_domain"/>
</dbReference>
<feature type="compositionally biased region" description="Basic and acidic residues" evidence="1">
    <location>
        <begin position="11"/>
        <end position="31"/>
    </location>
</feature>
<dbReference type="CDD" id="cd00024">
    <property type="entry name" value="CD_CSD"/>
    <property type="match status" value="1"/>
</dbReference>
<feature type="domain" description="Chromo" evidence="2">
    <location>
        <begin position="191"/>
        <end position="226"/>
    </location>
</feature>
<dbReference type="SUPFAM" id="SSF54160">
    <property type="entry name" value="Chromo domain-like"/>
    <property type="match status" value="1"/>
</dbReference>
<reference evidence="3" key="1">
    <citation type="submission" date="2022-08" db="UniProtKB">
        <authorList>
            <consortium name="EnsemblMetazoa"/>
        </authorList>
    </citation>
    <scope>IDENTIFICATION</scope>
    <source>
        <strain evidence="3">05x7-T-G4-1.051#20</strain>
    </source>
</reference>
<dbReference type="PROSITE" id="PS50013">
    <property type="entry name" value="CHROMO_2"/>
    <property type="match status" value="1"/>
</dbReference>
<keyword evidence="4" id="KW-1185">Reference proteome</keyword>
<dbReference type="Proteomes" id="UP000005408">
    <property type="component" value="Unassembled WGS sequence"/>
</dbReference>
<evidence type="ECO:0000256" key="1">
    <source>
        <dbReference type="SAM" id="MobiDB-lite"/>
    </source>
</evidence>
<proteinExistence type="predicted"/>
<evidence type="ECO:0000313" key="3">
    <source>
        <dbReference type="EnsemblMetazoa" id="G16526.1:cds"/>
    </source>
</evidence>
<feature type="region of interest" description="Disordered" evidence="1">
    <location>
        <begin position="1"/>
        <end position="38"/>
    </location>
</feature>